<evidence type="ECO:0000256" key="1">
    <source>
        <dbReference type="SAM" id="MobiDB-lite"/>
    </source>
</evidence>
<feature type="non-terminal residue" evidence="2">
    <location>
        <position position="1"/>
    </location>
</feature>
<gene>
    <name evidence="2" type="ORF">F7725_000523</name>
</gene>
<comment type="caution">
    <text evidence="2">The sequence shown here is derived from an EMBL/GenBank/DDBJ whole genome shotgun (WGS) entry which is preliminary data.</text>
</comment>
<keyword evidence="3" id="KW-1185">Reference proteome</keyword>
<reference evidence="2 3" key="1">
    <citation type="submission" date="2020-03" db="EMBL/GenBank/DDBJ databases">
        <title>Dissostichus mawsoni Genome sequencing and assembly.</title>
        <authorList>
            <person name="Park H."/>
        </authorList>
    </citation>
    <scope>NUCLEOTIDE SEQUENCE [LARGE SCALE GENOMIC DNA]</scope>
    <source>
        <strain evidence="2">DM0001</strain>
        <tissue evidence="2">Muscle</tissue>
    </source>
</reference>
<protein>
    <submittedName>
        <fullName evidence="2">Uncharacterized protein</fullName>
    </submittedName>
</protein>
<dbReference type="EMBL" id="JAAKFY010000002">
    <property type="protein sequence ID" value="KAF3860268.1"/>
    <property type="molecule type" value="Genomic_DNA"/>
</dbReference>
<organism evidence="2 3">
    <name type="scientific">Dissostichus mawsoni</name>
    <name type="common">Antarctic cod</name>
    <dbReference type="NCBI Taxonomy" id="36200"/>
    <lineage>
        <taxon>Eukaryota</taxon>
        <taxon>Metazoa</taxon>
        <taxon>Chordata</taxon>
        <taxon>Craniata</taxon>
        <taxon>Vertebrata</taxon>
        <taxon>Euteleostomi</taxon>
        <taxon>Actinopterygii</taxon>
        <taxon>Neopterygii</taxon>
        <taxon>Teleostei</taxon>
        <taxon>Neoteleostei</taxon>
        <taxon>Acanthomorphata</taxon>
        <taxon>Eupercaria</taxon>
        <taxon>Perciformes</taxon>
        <taxon>Notothenioidei</taxon>
        <taxon>Nototheniidae</taxon>
        <taxon>Dissostichus</taxon>
    </lineage>
</organism>
<evidence type="ECO:0000313" key="3">
    <source>
        <dbReference type="Proteomes" id="UP000518266"/>
    </source>
</evidence>
<sequence length="123" mass="13418">SCEISSGRHAQISGGRFPKKASSSLAQHITVAGASLNRSINMSPQVLKEERSSFEERTAAVTTQMAGGQGGRWAKRTGSSKEGVLVTRIRRRDEPRSKLPQLPYSRPLLPTDEDQTMENAATH</sequence>
<name>A0A7J5ZIW9_DISMA</name>
<feature type="region of interest" description="Disordered" evidence="1">
    <location>
        <begin position="61"/>
        <end position="123"/>
    </location>
</feature>
<feature type="region of interest" description="Disordered" evidence="1">
    <location>
        <begin position="1"/>
        <end position="25"/>
    </location>
</feature>
<proteinExistence type="predicted"/>
<dbReference type="AlphaFoldDB" id="A0A7J5ZIW9"/>
<evidence type="ECO:0000313" key="2">
    <source>
        <dbReference type="EMBL" id="KAF3860268.1"/>
    </source>
</evidence>
<accession>A0A7J5ZIW9</accession>
<dbReference type="Proteomes" id="UP000518266">
    <property type="component" value="Unassembled WGS sequence"/>
</dbReference>